<protein>
    <submittedName>
        <fullName evidence="1">Uncharacterized protein</fullName>
    </submittedName>
</protein>
<dbReference type="HOGENOM" id="CLU_1038882_0_0_1"/>
<dbReference type="EMBL" id="KN837190">
    <property type="protein sequence ID" value="KIJ35353.1"/>
    <property type="molecule type" value="Genomic_DNA"/>
</dbReference>
<gene>
    <name evidence="1" type="ORF">M422DRAFT_262529</name>
</gene>
<organism evidence="1 2">
    <name type="scientific">Sphaerobolus stellatus (strain SS14)</name>
    <dbReference type="NCBI Taxonomy" id="990650"/>
    <lineage>
        <taxon>Eukaryota</taxon>
        <taxon>Fungi</taxon>
        <taxon>Dikarya</taxon>
        <taxon>Basidiomycota</taxon>
        <taxon>Agaricomycotina</taxon>
        <taxon>Agaricomycetes</taxon>
        <taxon>Phallomycetidae</taxon>
        <taxon>Geastrales</taxon>
        <taxon>Sphaerobolaceae</taxon>
        <taxon>Sphaerobolus</taxon>
    </lineage>
</organism>
<reference evidence="1 2" key="1">
    <citation type="submission" date="2014-06" db="EMBL/GenBank/DDBJ databases">
        <title>Evolutionary Origins and Diversification of the Mycorrhizal Mutualists.</title>
        <authorList>
            <consortium name="DOE Joint Genome Institute"/>
            <consortium name="Mycorrhizal Genomics Consortium"/>
            <person name="Kohler A."/>
            <person name="Kuo A."/>
            <person name="Nagy L.G."/>
            <person name="Floudas D."/>
            <person name="Copeland A."/>
            <person name="Barry K.W."/>
            <person name="Cichocki N."/>
            <person name="Veneault-Fourrey C."/>
            <person name="LaButti K."/>
            <person name="Lindquist E.A."/>
            <person name="Lipzen A."/>
            <person name="Lundell T."/>
            <person name="Morin E."/>
            <person name="Murat C."/>
            <person name="Riley R."/>
            <person name="Ohm R."/>
            <person name="Sun H."/>
            <person name="Tunlid A."/>
            <person name="Henrissat B."/>
            <person name="Grigoriev I.V."/>
            <person name="Hibbett D.S."/>
            <person name="Martin F."/>
        </authorList>
    </citation>
    <scope>NUCLEOTIDE SEQUENCE [LARGE SCALE GENOMIC DNA]</scope>
    <source>
        <strain evidence="1 2">SS14</strain>
    </source>
</reference>
<proteinExistence type="predicted"/>
<sequence length="268" mass="30910">MVVNKRWPVQPPTPKLYSPVQITGFIDGIDSYNDLPIIAVKDITLEIGNNVVVALAIPVLQRQFHTDIEYNYIWVYAASRAPLASVPSYDTPYPLPFPLQTSPGFIYPTIKDTVHPWIRDMSFLKRSRSRLTANMERDMTSAILTILIEESPMAAAHSLRASESMTLNLKEELQDVKDGTHDRLLAYWKAEKGKDEMRKWSCISRQSTHWLEGREGKDEMRKWLCMSRQGTHILEGREGKDEMRKWSCMSRDDTHKLEGRAGKDEMRK</sequence>
<evidence type="ECO:0000313" key="2">
    <source>
        <dbReference type="Proteomes" id="UP000054279"/>
    </source>
</evidence>
<dbReference type="Proteomes" id="UP000054279">
    <property type="component" value="Unassembled WGS sequence"/>
</dbReference>
<keyword evidence="2" id="KW-1185">Reference proteome</keyword>
<dbReference type="AlphaFoldDB" id="A0A0C9TXZ7"/>
<name>A0A0C9TXZ7_SPHS4</name>
<accession>A0A0C9TXZ7</accession>
<evidence type="ECO:0000313" key="1">
    <source>
        <dbReference type="EMBL" id="KIJ35353.1"/>
    </source>
</evidence>